<evidence type="ECO:0000313" key="2">
    <source>
        <dbReference type="Proteomes" id="UP001519460"/>
    </source>
</evidence>
<proteinExistence type="predicted"/>
<dbReference type="Proteomes" id="UP001519460">
    <property type="component" value="Unassembled WGS sequence"/>
</dbReference>
<keyword evidence="2" id="KW-1185">Reference proteome</keyword>
<dbReference type="AlphaFoldDB" id="A0ABD0KCL4"/>
<dbReference type="EMBL" id="JACVVK020000203">
    <property type="protein sequence ID" value="KAK7484879.1"/>
    <property type="molecule type" value="Genomic_DNA"/>
</dbReference>
<reference evidence="1 2" key="1">
    <citation type="journal article" date="2023" name="Sci. Data">
        <title>Genome assembly of the Korean intertidal mud-creeper Batillaria attramentaria.</title>
        <authorList>
            <person name="Patra A.K."/>
            <person name="Ho P.T."/>
            <person name="Jun S."/>
            <person name="Lee S.J."/>
            <person name="Kim Y."/>
            <person name="Won Y.J."/>
        </authorList>
    </citation>
    <scope>NUCLEOTIDE SEQUENCE [LARGE SCALE GENOMIC DNA]</scope>
    <source>
        <strain evidence="1">Wonlab-2016</strain>
    </source>
</reference>
<evidence type="ECO:0000313" key="1">
    <source>
        <dbReference type="EMBL" id="KAK7484879.1"/>
    </source>
</evidence>
<gene>
    <name evidence="1" type="ORF">BaRGS_00023922</name>
</gene>
<sequence length="194" mass="20955">MQFVSSLLMNLRDLPHSKPSTRGDVLVLATAPKYVLCIESECGIGVVKATAHNFKCTTYHSRAPACCPHAAIARQTNELKGGRNDLPSATAATLGASRAAKSTRRIARPLKAEVKELMASHSMGKCYPTLPCPPDLGTCCDHGGLYTGAELRGWICTQLICQCACSRRRVPGRLCTQLYCIVRWTGGCTLQFGQ</sequence>
<organism evidence="1 2">
    <name type="scientific">Batillaria attramentaria</name>
    <dbReference type="NCBI Taxonomy" id="370345"/>
    <lineage>
        <taxon>Eukaryota</taxon>
        <taxon>Metazoa</taxon>
        <taxon>Spiralia</taxon>
        <taxon>Lophotrochozoa</taxon>
        <taxon>Mollusca</taxon>
        <taxon>Gastropoda</taxon>
        <taxon>Caenogastropoda</taxon>
        <taxon>Sorbeoconcha</taxon>
        <taxon>Cerithioidea</taxon>
        <taxon>Batillariidae</taxon>
        <taxon>Batillaria</taxon>
    </lineage>
</organism>
<name>A0ABD0KCL4_9CAEN</name>
<accession>A0ABD0KCL4</accession>
<comment type="caution">
    <text evidence="1">The sequence shown here is derived from an EMBL/GenBank/DDBJ whole genome shotgun (WGS) entry which is preliminary data.</text>
</comment>
<protein>
    <submittedName>
        <fullName evidence="1">Uncharacterized protein</fullName>
    </submittedName>
</protein>